<reference evidence="1 2" key="1">
    <citation type="journal article" date="2023" name="Nucleic Acids Res.">
        <title>The hologenome of Daphnia magna reveals possible DNA methylation and microbiome-mediated evolution of the host genome.</title>
        <authorList>
            <person name="Chaturvedi A."/>
            <person name="Li X."/>
            <person name="Dhandapani V."/>
            <person name="Marshall H."/>
            <person name="Kissane S."/>
            <person name="Cuenca-Cambronero M."/>
            <person name="Asole G."/>
            <person name="Calvet F."/>
            <person name="Ruiz-Romero M."/>
            <person name="Marangio P."/>
            <person name="Guigo R."/>
            <person name="Rago D."/>
            <person name="Mirbahai L."/>
            <person name="Eastwood N."/>
            <person name="Colbourne J.K."/>
            <person name="Zhou J."/>
            <person name="Mallon E."/>
            <person name="Orsini L."/>
        </authorList>
    </citation>
    <scope>NUCLEOTIDE SEQUENCE [LARGE SCALE GENOMIC DNA]</scope>
    <source>
        <strain evidence="1">LRV0_1</strain>
    </source>
</reference>
<sequence>MDDEDILLLFRLRGRAVCRDLPRQRRGHAVVCGSLFNDEVIYYYVVYSCDTHDASLPSVNGSREDDFISTSTSAIIQNPVRDALIKVMA</sequence>
<evidence type="ECO:0000313" key="1">
    <source>
        <dbReference type="EMBL" id="KAK4003815.1"/>
    </source>
</evidence>
<protein>
    <submittedName>
        <fullName evidence="1">Uncharacterized protein</fullName>
    </submittedName>
</protein>
<organism evidence="1 2">
    <name type="scientific">Daphnia magna</name>
    <dbReference type="NCBI Taxonomy" id="35525"/>
    <lineage>
        <taxon>Eukaryota</taxon>
        <taxon>Metazoa</taxon>
        <taxon>Ecdysozoa</taxon>
        <taxon>Arthropoda</taxon>
        <taxon>Crustacea</taxon>
        <taxon>Branchiopoda</taxon>
        <taxon>Diplostraca</taxon>
        <taxon>Cladocera</taxon>
        <taxon>Anomopoda</taxon>
        <taxon>Daphniidae</taxon>
        <taxon>Daphnia</taxon>
    </lineage>
</organism>
<keyword evidence="2" id="KW-1185">Reference proteome</keyword>
<accession>A0ABQ9YT60</accession>
<proteinExistence type="predicted"/>
<gene>
    <name evidence="1" type="ORF">OUZ56_005567</name>
</gene>
<dbReference type="Proteomes" id="UP001234178">
    <property type="component" value="Unassembled WGS sequence"/>
</dbReference>
<evidence type="ECO:0000313" key="2">
    <source>
        <dbReference type="Proteomes" id="UP001234178"/>
    </source>
</evidence>
<dbReference type="EMBL" id="JAOYFB010000001">
    <property type="protein sequence ID" value="KAK4003815.1"/>
    <property type="molecule type" value="Genomic_DNA"/>
</dbReference>
<comment type="caution">
    <text evidence="1">The sequence shown here is derived from an EMBL/GenBank/DDBJ whole genome shotgun (WGS) entry which is preliminary data.</text>
</comment>
<name>A0ABQ9YT60_9CRUS</name>